<sequence>MIDRQAFQARKRAFLDRLLREAGQGRVDEDIYPFLLRINELPWLYTTSSCSGRIMLADVKTPSYSKGRGFRPIAKWHHAVSAERVAEAVEGHGDVWMLVRGGILHIAVDSAKRAMELVALARATGHKHSGVIAVNRAGVVVEILGEERLDIPLKQGGELLVDLGAAADMANRVLLLAKARLAWLIAKLEAKYLGGEAPDDEKIRRRLRELAQCLYGGPRR</sequence>
<dbReference type="Proteomes" id="UP000033636">
    <property type="component" value="Unassembled WGS sequence"/>
</dbReference>
<comment type="caution">
    <text evidence="1">The sequence shown here is derived from an EMBL/GenBank/DDBJ whole genome shotgun (WGS) entry which is preliminary data.</text>
</comment>
<gene>
    <name evidence="1" type="ORF">TU35_001920</name>
</gene>
<protein>
    <submittedName>
        <fullName evidence="1">Uncharacterized protein</fullName>
    </submittedName>
</protein>
<evidence type="ECO:0000313" key="1">
    <source>
        <dbReference type="EMBL" id="MFB6489998.1"/>
    </source>
</evidence>
<organism evidence="1 2">
    <name type="scientific">Thermoproteus sp. AZ2</name>
    <dbReference type="NCBI Taxonomy" id="1609232"/>
    <lineage>
        <taxon>Archaea</taxon>
        <taxon>Thermoproteota</taxon>
        <taxon>Thermoprotei</taxon>
        <taxon>Thermoproteales</taxon>
        <taxon>Thermoproteaceae</taxon>
        <taxon>Thermoproteus</taxon>
    </lineage>
</organism>
<reference evidence="1" key="1">
    <citation type="submission" date="2024-07" db="EMBL/GenBank/DDBJ databases">
        <title>Metagenome and Metagenome-Assembled Genomes of Archaea from a hot spring from the geothermal field of Los Azufres, Mexico.</title>
        <authorList>
            <person name="Marin-Paredes R."/>
            <person name="Martinez-Romero E."/>
            <person name="Servin-Garciduenas L.E."/>
        </authorList>
    </citation>
    <scope>NUCLEOTIDE SEQUENCE</scope>
</reference>
<accession>A0ACC6UYU8</accession>
<evidence type="ECO:0000313" key="2">
    <source>
        <dbReference type="Proteomes" id="UP000033636"/>
    </source>
</evidence>
<proteinExistence type="predicted"/>
<dbReference type="EMBL" id="JZWT02000004">
    <property type="protein sequence ID" value="MFB6489998.1"/>
    <property type="molecule type" value="Genomic_DNA"/>
</dbReference>
<name>A0ACC6UYU8_9CREN</name>